<dbReference type="EMBL" id="PEZT01000023">
    <property type="protein sequence ID" value="PIS08974.1"/>
    <property type="molecule type" value="Genomic_DNA"/>
</dbReference>
<name>A0A2H0W8I4_9BACT</name>
<reference evidence="2" key="1">
    <citation type="submission" date="2017-09" db="EMBL/GenBank/DDBJ databases">
        <title>Depth-based differentiation of microbial function through sediment-hosted aquifers and enrichment of novel symbionts in the deep terrestrial subsurface.</title>
        <authorList>
            <person name="Probst A.J."/>
            <person name="Ladd B."/>
            <person name="Jarett J.K."/>
            <person name="Geller-Mcgrath D.E."/>
            <person name="Sieber C.M.K."/>
            <person name="Emerson J.B."/>
            <person name="Anantharaman K."/>
            <person name="Thomas B.C."/>
            <person name="Malmstrom R."/>
            <person name="Stieglmeier M."/>
            <person name="Klingl A."/>
            <person name="Woyke T."/>
            <person name="Ryan C.M."/>
            <person name="Banfield J.F."/>
        </authorList>
    </citation>
    <scope>NUCLEOTIDE SEQUENCE [LARGE SCALE GENOMIC DNA]</scope>
</reference>
<dbReference type="Proteomes" id="UP000230093">
    <property type="component" value="Unassembled WGS sequence"/>
</dbReference>
<accession>A0A2H0W8I4</accession>
<comment type="caution">
    <text evidence="1">The sequence shown here is derived from an EMBL/GenBank/DDBJ whole genome shotgun (WGS) entry which is preliminary data.</text>
</comment>
<protein>
    <submittedName>
        <fullName evidence="1">Uncharacterized protein</fullName>
    </submittedName>
</protein>
<evidence type="ECO:0000313" key="2">
    <source>
        <dbReference type="Proteomes" id="UP000230093"/>
    </source>
</evidence>
<proteinExistence type="predicted"/>
<evidence type="ECO:0000313" key="1">
    <source>
        <dbReference type="EMBL" id="PIS08974.1"/>
    </source>
</evidence>
<dbReference type="AlphaFoldDB" id="A0A2H0W8I4"/>
<sequence length="124" mass="14603">MTEDNEILRGSIETAMNHLARSKEGRKLLEDGRSLAEMTTPLTGLTNEQTIKRREDYINWLKGIGEDQLYFVFQNTMALLQQRWEHPDKGTSELELRRIFFEDEFERRGLKMPDLINQNKTVKS</sequence>
<organism evidence="1 2">
    <name type="scientific">Candidatus Beckwithbacteria bacterium CG10_big_fil_rev_8_21_14_0_10_34_10</name>
    <dbReference type="NCBI Taxonomy" id="1974495"/>
    <lineage>
        <taxon>Bacteria</taxon>
        <taxon>Candidatus Beckwithiibacteriota</taxon>
    </lineage>
</organism>
<gene>
    <name evidence="1" type="ORF">COT75_03870</name>
</gene>